<dbReference type="PANTHER" id="PTHR43884:SF20">
    <property type="entry name" value="ACYL-COA DEHYDROGENASE FADE28"/>
    <property type="match status" value="1"/>
</dbReference>
<dbReference type="Pfam" id="PF00441">
    <property type="entry name" value="Acyl-CoA_dh_1"/>
    <property type="match status" value="1"/>
</dbReference>
<dbReference type="RefSeq" id="WP_119743882.1">
    <property type="nucleotide sequence ID" value="NZ_QVRA01000002.1"/>
</dbReference>
<proteinExistence type="inferred from homology"/>
<evidence type="ECO:0000256" key="1">
    <source>
        <dbReference type="ARBA" id="ARBA00001974"/>
    </source>
</evidence>
<comment type="caution">
    <text evidence="8">The sequence shown here is derived from an EMBL/GenBank/DDBJ whole genome shotgun (WGS) entry which is preliminary data.</text>
</comment>
<organism evidence="8 9">
    <name type="scientific">Sphingobium terrigena</name>
    <dbReference type="NCBI Taxonomy" id="2304063"/>
    <lineage>
        <taxon>Bacteria</taxon>
        <taxon>Pseudomonadati</taxon>
        <taxon>Pseudomonadota</taxon>
        <taxon>Alphaproteobacteria</taxon>
        <taxon>Sphingomonadales</taxon>
        <taxon>Sphingomonadaceae</taxon>
        <taxon>Sphingobium</taxon>
    </lineage>
</organism>
<evidence type="ECO:0000256" key="4">
    <source>
        <dbReference type="ARBA" id="ARBA00022827"/>
    </source>
</evidence>
<dbReference type="SUPFAM" id="SSF56645">
    <property type="entry name" value="Acyl-CoA dehydrogenase NM domain-like"/>
    <property type="match status" value="1"/>
</dbReference>
<feature type="domain" description="Acyl-CoA dehydrogenase/oxidase C-terminal" evidence="6">
    <location>
        <begin position="216"/>
        <end position="348"/>
    </location>
</feature>
<dbReference type="InterPro" id="IPR009100">
    <property type="entry name" value="AcylCoA_DH/oxidase_NM_dom_sf"/>
</dbReference>
<evidence type="ECO:0000313" key="8">
    <source>
        <dbReference type="EMBL" id="RJG57170.1"/>
    </source>
</evidence>
<dbReference type="Proteomes" id="UP000283469">
    <property type="component" value="Unassembled WGS sequence"/>
</dbReference>
<dbReference type="AlphaFoldDB" id="A0A418YX19"/>
<gene>
    <name evidence="8" type="ORF">D0Z70_02840</name>
</gene>
<comment type="cofactor">
    <cofactor evidence="1">
        <name>FAD</name>
        <dbReference type="ChEBI" id="CHEBI:57692"/>
    </cofactor>
</comment>
<dbReference type="GO" id="GO:0003995">
    <property type="term" value="F:acyl-CoA dehydrogenase activity"/>
    <property type="evidence" value="ECO:0007669"/>
    <property type="project" value="TreeGrafter"/>
</dbReference>
<reference evidence="8 9" key="1">
    <citation type="submission" date="2018-08" db="EMBL/GenBank/DDBJ databases">
        <title>Sphingobium sp. EO9.</title>
        <authorList>
            <person name="Park Y."/>
            <person name="Kim K.H."/>
            <person name="Jeon C.O."/>
        </authorList>
    </citation>
    <scope>NUCLEOTIDE SEQUENCE [LARGE SCALE GENOMIC DNA]</scope>
    <source>
        <strain evidence="8 9">EO9</strain>
    </source>
</reference>
<dbReference type="CDD" id="cd00567">
    <property type="entry name" value="ACAD"/>
    <property type="match status" value="1"/>
</dbReference>
<keyword evidence="5" id="KW-0560">Oxidoreductase</keyword>
<dbReference type="InterPro" id="IPR036250">
    <property type="entry name" value="AcylCo_DH-like_C"/>
</dbReference>
<dbReference type="Gene3D" id="1.10.540.10">
    <property type="entry name" value="Acyl-CoA dehydrogenase/oxidase, N-terminal domain"/>
    <property type="match status" value="1"/>
</dbReference>
<dbReference type="Gene3D" id="2.40.110.10">
    <property type="entry name" value="Butyryl-CoA Dehydrogenase, subunit A, domain 2"/>
    <property type="match status" value="1"/>
</dbReference>
<dbReference type="InterPro" id="IPR037069">
    <property type="entry name" value="AcylCoA_DH/ox_N_sf"/>
</dbReference>
<keyword evidence="4" id="KW-0274">FAD</keyword>
<dbReference type="InterPro" id="IPR046373">
    <property type="entry name" value="Acyl-CoA_Oxase/DH_mid-dom_sf"/>
</dbReference>
<evidence type="ECO:0000259" key="6">
    <source>
        <dbReference type="Pfam" id="PF00441"/>
    </source>
</evidence>
<dbReference type="PANTHER" id="PTHR43884">
    <property type="entry name" value="ACYL-COA DEHYDROGENASE"/>
    <property type="match status" value="1"/>
</dbReference>
<keyword evidence="9" id="KW-1185">Reference proteome</keyword>
<protein>
    <recommendedName>
        <fullName evidence="10">Pimeloyl-CoA dehydrogenase small subunit</fullName>
    </recommendedName>
</protein>
<evidence type="ECO:0008006" key="10">
    <source>
        <dbReference type="Google" id="ProtNLM"/>
    </source>
</evidence>
<dbReference type="Gene3D" id="1.20.140.10">
    <property type="entry name" value="Butyryl-CoA Dehydrogenase, subunit A, domain 3"/>
    <property type="match status" value="1"/>
</dbReference>
<dbReference type="EMBL" id="QVRA01000002">
    <property type="protein sequence ID" value="RJG57170.1"/>
    <property type="molecule type" value="Genomic_DNA"/>
</dbReference>
<evidence type="ECO:0000313" key="9">
    <source>
        <dbReference type="Proteomes" id="UP000283469"/>
    </source>
</evidence>
<evidence type="ECO:0000256" key="5">
    <source>
        <dbReference type="ARBA" id="ARBA00023002"/>
    </source>
</evidence>
<keyword evidence="3" id="KW-0285">Flavoprotein</keyword>
<evidence type="ECO:0000256" key="2">
    <source>
        <dbReference type="ARBA" id="ARBA00009347"/>
    </source>
</evidence>
<dbReference type="GO" id="GO:0050660">
    <property type="term" value="F:flavin adenine dinucleotide binding"/>
    <property type="evidence" value="ECO:0007669"/>
    <property type="project" value="InterPro"/>
</dbReference>
<feature type="domain" description="Acyl-CoA dehydrogenase/oxidase N-terminal" evidence="7">
    <location>
        <begin position="6"/>
        <end position="118"/>
    </location>
</feature>
<dbReference type="InterPro" id="IPR009075">
    <property type="entry name" value="AcylCo_DH/oxidase_C"/>
</dbReference>
<sequence length="367" mass="38782">MNFDLSEEQAMLRDLVDRFGADRYDPARRLAYLREPRGFADANWAMLAETGLLAFALPEEAGGFGGSAVDIITVMEALGRCVAVEPVLPAIILGAGLVAAAGTDSQKATLLPAIAAGEAIVAAALFERQARFDLDGIKTRVHDSRISGTKQMVLGGSYANHLLVAARTGEGALTLHLVKADAPGITITPYRLVDGSIAADLQFVDTPAQLMAGGEAALAQTLDQVRLAICGELLGLMDMMFAATLDYIKTRQQFGQPIGSFQAIQHRMADCYARVELSRSHLYRAAAADGATCAAAVMGAKAYIAQSAMQVGEEAVQLHGGIGTTEELMVGQAFKRVMTLSTFLGDTDHDIMAYIAITSGATQQDLA</sequence>
<dbReference type="Pfam" id="PF02771">
    <property type="entry name" value="Acyl-CoA_dh_N"/>
    <property type="match status" value="1"/>
</dbReference>
<dbReference type="SUPFAM" id="SSF47203">
    <property type="entry name" value="Acyl-CoA dehydrogenase C-terminal domain-like"/>
    <property type="match status" value="1"/>
</dbReference>
<comment type="similarity">
    <text evidence="2">Belongs to the acyl-CoA dehydrogenase family.</text>
</comment>
<evidence type="ECO:0000256" key="3">
    <source>
        <dbReference type="ARBA" id="ARBA00022630"/>
    </source>
</evidence>
<name>A0A418YX19_9SPHN</name>
<dbReference type="InterPro" id="IPR013786">
    <property type="entry name" value="AcylCoA_DH/ox_N"/>
</dbReference>
<evidence type="ECO:0000259" key="7">
    <source>
        <dbReference type="Pfam" id="PF02771"/>
    </source>
</evidence>
<accession>A0A418YX19</accession>
<dbReference type="OrthoDB" id="7328575at2"/>